<dbReference type="Proteomes" id="UP000050562">
    <property type="component" value="Unassembled WGS sequence"/>
</dbReference>
<evidence type="ECO:0000313" key="2">
    <source>
        <dbReference type="Proteomes" id="UP000050562"/>
    </source>
</evidence>
<dbReference type="RefSeq" id="WP_057409550.1">
    <property type="nucleotide sequence ID" value="NZ_LJRC01000147.1"/>
</dbReference>
<name>A0A0P9YM56_9PSED</name>
<reference evidence="1 2" key="1">
    <citation type="submission" date="2015-09" db="EMBL/GenBank/DDBJ databases">
        <title>Genome announcement of multiple Pseudomonas syringae strains.</title>
        <authorList>
            <person name="Thakur S."/>
            <person name="Wang P.W."/>
            <person name="Gong Y."/>
            <person name="Weir B.S."/>
            <person name="Guttman D.S."/>
        </authorList>
    </citation>
    <scope>NUCLEOTIDE SEQUENCE [LARGE SCALE GENOMIC DNA]</scope>
    <source>
        <strain evidence="1 2">ICMP3956</strain>
    </source>
</reference>
<dbReference type="Pfam" id="PF07081">
    <property type="entry name" value="DUF1349"/>
    <property type="match status" value="1"/>
</dbReference>
<evidence type="ECO:0000313" key="1">
    <source>
        <dbReference type="EMBL" id="KPY36309.1"/>
    </source>
</evidence>
<dbReference type="AlphaFoldDB" id="A0A0P9YM56"/>
<dbReference type="InterPro" id="IPR013320">
    <property type="entry name" value="ConA-like_dom_sf"/>
</dbReference>
<dbReference type="PANTHER" id="PTHR35332">
    <property type="entry name" value="REGULATION OF ENOLASE PROTEIN 1"/>
    <property type="match status" value="1"/>
</dbReference>
<protein>
    <recommendedName>
        <fullName evidence="3">Regulation of enolase 1</fullName>
    </recommendedName>
</protein>
<dbReference type="InterPro" id="IPR009784">
    <property type="entry name" value="DUF1349"/>
</dbReference>
<sequence>MFEEGHWYNEPTQWQVRDERLSVTTDPATDFWRETHYGFCRDSGHFLGVPVTGAFTAQVHVQGNFKTLYDQAGLMVRIDEHNWMKTGVEVSDGALMLGSVLTRGQSDWATGLFDESASGLWLRVTVAEGVMRIQHSVDGVRWPLLRLAPFPVGECLVGPMCCSPERGGLEVVFSSFEVGPALGKDLHDLT</sequence>
<organism evidence="1 2">
    <name type="scientific">Pseudomonas syringae pv. primulae</name>
    <dbReference type="NCBI Taxonomy" id="251707"/>
    <lineage>
        <taxon>Bacteria</taxon>
        <taxon>Pseudomonadati</taxon>
        <taxon>Pseudomonadota</taxon>
        <taxon>Gammaproteobacteria</taxon>
        <taxon>Pseudomonadales</taxon>
        <taxon>Pseudomonadaceae</taxon>
        <taxon>Pseudomonas</taxon>
    </lineage>
</organism>
<comment type="caution">
    <text evidence="1">The sequence shown here is derived from an EMBL/GenBank/DDBJ whole genome shotgun (WGS) entry which is preliminary data.</text>
</comment>
<evidence type="ECO:0008006" key="3">
    <source>
        <dbReference type="Google" id="ProtNLM"/>
    </source>
</evidence>
<gene>
    <name evidence="1" type="ORF">ALO52_01662</name>
</gene>
<dbReference type="EMBL" id="LJRC01000147">
    <property type="protein sequence ID" value="KPY36309.1"/>
    <property type="molecule type" value="Genomic_DNA"/>
</dbReference>
<dbReference type="PIRSF" id="PIRSF022704">
    <property type="entry name" value="UCP022704"/>
    <property type="match status" value="1"/>
</dbReference>
<dbReference type="PANTHER" id="PTHR35332:SF2">
    <property type="entry name" value="REGULATION OF ENOLASE PROTEIN 1"/>
    <property type="match status" value="1"/>
</dbReference>
<dbReference type="Gene3D" id="2.60.120.200">
    <property type="match status" value="1"/>
</dbReference>
<dbReference type="InterPro" id="IPR015987">
    <property type="entry name" value="UCP022704"/>
</dbReference>
<accession>A0A0P9YM56</accession>
<dbReference type="SUPFAM" id="SSF49899">
    <property type="entry name" value="Concanavalin A-like lectins/glucanases"/>
    <property type="match status" value="1"/>
</dbReference>
<proteinExistence type="predicted"/>
<dbReference type="PATRIC" id="fig|251707.3.peg.2252"/>